<accession>A0A6M2ZHX9</accession>
<evidence type="ECO:0000313" key="2">
    <source>
        <dbReference type="Proteomes" id="UP000515683"/>
    </source>
</evidence>
<organism evidence="1 2">
    <name type="scientific">Synechococcus phage S-SCSM1</name>
    <dbReference type="NCBI Taxonomy" id="2588487"/>
    <lineage>
        <taxon>Viruses</taxon>
        <taxon>Duplodnaviria</taxon>
        <taxon>Heunggongvirae</taxon>
        <taxon>Uroviricota</taxon>
        <taxon>Caudoviricetes</taxon>
        <taxon>Pantevenvirales</taxon>
        <taxon>Kyanoviridae</taxon>
        <taxon>Zhoulongquanvirus</taxon>
        <taxon>Zhoulongquanvirus esscess</taxon>
    </lineage>
</organism>
<gene>
    <name evidence="1" type="ORF">SSCSM1_90</name>
</gene>
<evidence type="ECO:0000313" key="1">
    <source>
        <dbReference type="EMBL" id="QFG06347.1"/>
    </source>
</evidence>
<proteinExistence type="predicted"/>
<name>A0A6M2ZHX9_9CAUD</name>
<keyword evidence="2" id="KW-1185">Reference proteome</keyword>
<dbReference type="Proteomes" id="UP000515683">
    <property type="component" value="Segment"/>
</dbReference>
<sequence>MATVAETLLALNEILDGYDTEVKNAGPRVTTLLVRTKERSQAREDIKQEFKKKGIKADQIKVPGSTFEGLRISESASSYLNIVFKPTKGGGSGAGAAVTKMAESAQAVYAAVAFGLGRKITHSDITPDNVNANKDKFDVDENIDKILNELPDDWIESSVLGANELWEKFSKIKSGIKFHRGSKTVDHIENQFKRIKKIEGVRVDINKWSPADIYVTTPKYDPKCLEDEKSIKGLNQCMNERIDPKDPKMFGVSLKKMSRTSNLKILNFDKKDSLEKEFSGFTMNSNSIDTYLNFSDGTKIQFRSFGGATALTGWQGEVKGTKANQGKISLGPVNILFKMHGVPQIDSTYARQIKSDPQKVINYVKKGLEDYANDYSDEKFAKLQLEKSKKKHFDSWLYSKVHCIAIMNAINGIKNSEKQKQVCEDLYLYANSRSSLSAPYWKLE</sequence>
<reference evidence="1" key="1">
    <citation type="submission" date="2019-04" db="EMBL/GenBank/DDBJ databases">
        <title>Genomic and proteomic characterization of cyanophage S-SCSM1 provides new insights into understanding the viral gene diversity and phage-host interactions.</title>
        <authorList>
            <person name="Wang Q."/>
            <person name="Xu Y."/>
            <person name="Jiao N."/>
            <person name="Zhang R."/>
        </authorList>
    </citation>
    <scope>NUCLEOTIDE SEQUENCE [LARGE SCALE GENOMIC DNA]</scope>
</reference>
<protein>
    <submittedName>
        <fullName evidence="1">Virion protein</fullName>
    </submittedName>
</protein>
<dbReference type="EMBL" id="MK867354">
    <property type="protein sequence ID" value="QFG06347.1"/>
    <property type="molecule type" value="Genomic_DNA"/>
</dbReference>